<accession>A0A174G969</accession>
<dbReference type="EMBL" id="JAJCJQ010000022">
    <property type="protein sequence ID" value="MCB6961628.1"/>
    <property type="molecule type" value="Genomic_DNA"/>
</dbReference>
<evidence type="ECO:0000313" key="2">
    <source>
        <dbReference type="EMBL" id="MCB6961628.1"/>
    </source>
</evidence>
<dbReference type="EMBL" id="WKQP01000044">
    <property type="protein sequence ID" value="MSC61591.1"/>
    <property type="molecule type" value="Genomic_DNA"/>
</dbReference>
<proteinExistence type="predicted"/>
<dbReference type="Proteomes" id="UP000095384">
    <property type="component" value="Unassembled WGS sequence"/>
</dbReference>
<dbReference type="Proteomes" id="UP001197741">
    <property type="component" value="Unassembled WGS sequence"/>
</dbReference>
<gene>
    <name evidence="1" type="ORF">ERS852417_02643</name>
    <name evidence="3" type="ORF">GKE07_15685</name>
    <name evidence="2" type="ORF">LIZ82_12130</name>
</gene>
<evidence type="ECO:0000313" key="5">
    <source>
        <dbReference type="Proteomes" id="UP000479563"/>
    </source>
</evidence>
<evidence type="ECO:0008006" key="6">
    <source>
        <dbReference type="Google" id="ProtNLM"/>
    </source>
</evidence>
<reference evidence="3 5" key="2">
    <citation type="journal article" date="2019" name="Nat. Med.">
        <title>A library of human gut bacterial isolates paired with longitudinal multiomics data enables mechanistic microbiome research.</title>
        <authorList>
            <person name="Poyet M."/>
            <person name="Groussin M."/>
            <person name="Gibbons S.M."/>
            <person name="Avila-Pacheco J."/>
            <person name="Jiang X."/>
            <person name="Kearney S.M."/>
            <person name="Perrotta A.R."/>
            <person name="Berdy B."/>
            <person name="Zhao S."/>
            <person name="Lieberman T.D."/>
            <person name="Swanson P.K."/>
            <person name="Smith M."/>
            <person name="Roesemann S."/>
            <person name="Alexander J.E."/>
            <person name="Rich S.A."/>
            <person name="Livny J."/>
            <person name="Vlamakis H."/>
            <person name="Clish C."/>
            <person name="Bullock K."/>
            <person name="Deik A."/>
            <person name="Scott J."/>
            <person name="Pierce K.A."/>
            <person name="Xavier R.J."/>
            <person name="Alm E.J."/>
        </authorList>
    </citation>
    <scope>NUCLEOTIDE SEQUENCE [LARGE SCALE GENOMIC DNA]</scope>
    <source>
        <strain evidence="3 5">BIOML-A11</strain>
    </source>
</reference>
<protein>
    <recommendedName>
        <fullName evidence="6">Bacteriocin</fullName>
    </recommendedName>
</protein>
<dbReference type="RefSeq" id="WP_154267589.1">
    <property type="nucleotide sequence ID" value="NZ_CYYW01000025.1"/>
</dbReference>
<reference evidence="2" key="3">
    <citation type="submission" date="2021-10" db="EMBL/GenBank/DDBJ databases">
        <title>Collection of gut derived symbiotic bacterial strains cultured from healthy donors.</title>
        <authorList>
            <person name="Lin H."/>
            <person name="Littmann E."/>
            <person name="Kohout C."/>
            <person name="Pamer E.G."/>
        </authorList>
    </citation>
    <scope>NUCLEOTIDE SEQUENCE</scope>
    <source>
        <strain evidence="2">DFI.7.28A</strain>
    </source>
</reference>
<evidence type="ECO:0000313" key="3">
    <source>
        <dbReference type="EMBL" id="MSC61591.1"/>
    </source>
</evidence>
<reference evidence="1 4" key="1">
    <citation type="submission" date="2015-09" db="EMBL/GenBank/DDBJ databases">
        <authorList>
            <consortium name="Pathogen Informatics"/>
        </authorList>
    </citation>
    <scope>NUCLEOTIDE SEQUENCE [LARGE SCALE GENOMIC DNA]</scope>
    <source>
        <strain evidence="1 4">2789STDY5608860</strain>
    </source>
</reference>
<evidence type="ECO:0000313" key="1">
    <source>
        <dbReference type="EMBL" id="CUO58953.1"/>
    </source>
</evidence>
<dbReference type="AlphaFoldDB" id="A0A174G969"/>
<name>A0A174G969_9FIRM</name>
<dbReference type="EMBL" id="CYYW01000025">
    <property type="protein sequence ID" value="CUO58953.1"/>
    <property type="molecule type" value="Genomic_DNA"/>
</dbReference>
<organism evidence="1 4">
    <name type="scientific">Agathobacter rectalis</name>
    <dbReference type="NCBI Taxonomy" id="39491"/>
    <lineage>
        <taxon>Bacteria</taxon>
        <taxon>Bacillati</taxon>
        <taxon>Bacillota</taxon>
        <taxon>Clostridia</taxon>
        <taxon>Lachnospirales</taxon>
        <taxon>Lachnospiraceae</taxon>
        <taxon>Agathobacter</taxon>
    </lineage>
</organism>
<evidence type="ECO:0000313" key="4">
    <source>
        <dbReference type="Proteomes" id="UP000095384"/>
    </source>
</evidence>
<sequence>MDSTFTCISSEELLVVEGGKIKTEDVCYWVGAGVGFGYSCLKLLLGY</sequence>
<dbReference type="Proteomes" id="UP000479563">
    <property type="component" value="Unassembled WGS sequence"/>
</dbReference>